<comment type="caution">
    <text evidence="1">The sequence shown here is derived from an EMBL/GenBank/DDBJ whole genome shotgun (WGS) entry which is preliminary data.</text>
</comment>
<dbReference type="AlphaFoldDB" id="A0A163XMN4"/>
<evidence type="ECO:0000313" key="2">
    <source>
        <dbReference type="Proteomes" id="UP000076563"/>
    </source>
</evidence>
<reference evidence="2" key="1">
    <citation type="submission" date="2016-01" db="EMBL/GenBank/DDBJ databases">
        <title>Draft genome of Chromobacterium sp. F49.</title>
        <authorList>
            <person name="Hong K.W."/>
        </authorList>
    </citation>
    <scope>NUCLEOTIDE SEQUENCE [LARGE SCALE GENOMIC DNA]</scope>
    <source>
        <strain evidence="2">M63</strain>
    </source>
</reference>
<name>A0A163XMN4_9BACL</name>
<organism evidence="1 2">
    <name type="scientific">Paenibacillus elgii</name>
    <dbReference type="NCBI Taxonomy" id="189691"/>
    <lineage>
        <taxon>Bacteria</taxon>
        <taxon>Bacillati</taxon>
        <taxon>Bacillota</taxon>
        <taxon>Bacilli</taxon>
        <taxon>Bacillales</taxon>
        <taxon>Paenibacillaceae</taxon>
        <taxon>Paenibacillus</taxon>
    </lineage>
</organism>
<dbReference type="EMBL" id="LQRA01000057">
    <property type="protein sequence ID" value="KZE78136.1"/>
    <property type="molecule type" value="Genomic_DNA"/>
</dbReference>
<accession>A0A163XMN4</accession>
<gene>
    <name evidence="1" type="ORF">AV654_19365</name>
</gene>
<proteinExistence type="predicted"/>
<keyword evidence="2" id="KW-1185">Reference proteome</keyword>
<evidence type="ECO:0000313" key="1">
    <source>
        <dbReference type="EMBL" id="KZE78136.1"/>
    </source>
</evidence>
<sequence>MIFVWKKAKLAVWYLVYLLKPRCRKCQGTGRVYSMEGRLKMYHMRYKVCSCVKQDIELYRKAGWLS</sequence>
<dbReference type="Proteomes" id="UP000076563">
    <property type="component" value="Unassembled WGS sequence"/>
</dbReference>
<protein>
    <submittedName>
        <fullName evidence="1">Uncharacterized protein</fullName>
    </submittedName>
</protein>